<evidence type="ECO:0000313" key="1">
    <source>
        <dbReference type="EMBL" id="KZP22304.1"/>
    </source>
</evidence>
<dbReference type="Proteomes" id="UP000076532">
    <property type="component" value="Unassembled WGS sequence"/>
</dbReference>
<dbReference type="AlphaFoldDB" id="A0A166KVS5"/>
<accession>A0A166KVS5</accession>
<reference evidence="1 2" key="1">
    <citation type="journal article" date="2016" name="Mol. Biol. Evol.">
        <title>Comparative Genomics of Early-Diverging Mushroom-Forming Fungi Provides Insights into the Origins of Lignocellulose Decay Capabilities.</title>
        <authorList>
            <person name="Nagy L.G."/>
            <person name="Riley R."/>
            <person name="Tritt A."/>
            <person name="Adam C."/>
            <person name="Daum C."/>
            <person name="Floudas D."/>
            <person name="Sun H."/>
            <person name="Yadav J.S."/>
            <person name="Pangilinan J."/>
            <person name="Larsson K.H."/>
            <person name="Matsuura K."/>
            <person name="Barry K."/>
            <person name="Labutti K."/>
            <person name="Kuo R."/>
            <person name="Ohm R.A."/>
            <person name="Bhattacharya S.S."/>
            <person name="Shirouzu T."/>
            <person name="Yoshinaga Y."/>
            <person name="Martin F.M."/>
            <person name="Grigoriev I.V."/>
            <person name="Hibbett D.S."/>
        </authorList>
    </citation>
    <scope>NUCLEOTIDE SEQUENCE [LARGE SCALE GENOMIC DNA]</scope>
    <source>
        <strain evidence="1 2">CBS 109695</strain>
    </source>
</reference>
<proteinExistence type="predicted"/>
<keyword evidence="2" id="KW-1185">Reference proteome</keyword>
<organism evidence="1 2">
    <name type="scientific">Athelia psychrophila</name>
    <dbReference type="NCBI Taxonomy" id="1759441"/>
    <lineage>
        <taxon>Eukaryota</taxon>
        <taxon>Fungi</taxon>
        <taxon>Dikarya</taxon>
        <taxon>Basidiomycota</taxon>
        <taxon>Agaricomycotina</taxon>
        <taxon>Agaricomycetes</taxon>
        <taxon>Agaricomycetidae</taxon>
        <taxon>Atheliales</taxon>
        <taxon>Atheliaceae</taxon>
        <taxon>Athelia</taxon>
    </lineage>
</organism>
<dbReference type="EMBL" id="KV417540">
    <property type="protein sequence ID" value="KZP22304.1"/>
    <property type="molecule type" value="Genomic_DNA"/>
</dbReference>
<evidence type="ECO:0000313" key="2">
    <source>
        <dbReference type="Proteomes" id="UP000076532"/>
    </source>
</evidence>
<gene>
    <name evidence="1" type="ORF">FIBSPDRAFT_952919</name>
</gene>
<sequence length="68" mass="7442">MTEFQTVSQTEVVSASGNSLTRAQLLLEAFTNSMELPWDDVPWSLQFIMEDPASPDTEASGPHVNISS</sequence>
<name>A0A166KVS5_9AGAM</name>
<protein>
    <submittedName>
        <fullName evidence="1">Uncharacterized protein</fullName>
    </submittedName>
</protein>